<proteinExistence type="predicted"/>
<gene>
    <name evidence="4" type="ORF">Taro_017569</name>
</gene>
<dbReference type="PROSITE" id="PS51525">
    <property type="entry name" value="NET"/>
    <property type="match status" value="1"/>
</dbReference>
<dbReference type="Proteomes" id="UP000652761">
    <property type="component" value="Unassembled WGS sequence"/>
</dbReference>
<dbReference type="InterPro" id="IPR038336">
    <property type="entry name" value="NET_sf"/>
</dbReference>
<dbReference type="SMR" id="A0A843UWG2"/>
<dbReference type="PANTHER" id="PTHR45926">
    <property type="entry name" value="OSJNBA0053K19.4 PROTEIN"/>
    <property type="match status" value="1"/>
</dbReference>
<dbReference type="Gene3D" id="1.20.1270.220">
    <property type="match status" value="1"/>
</dbReference>
<keyword evidence="5" id="KW-1185">Reference proteome</keyword>
<dbReference type="Pfam" id="PF17035">
    <property type="entry name" value="BET"/>
    <property type="match status" value="1"/>
</dbReference>
<comment type="caution">
    <text evidence="4">The sequence shown here is derived from an EMBL/GenBank/DDBJ whole genome shotgun (WGS) entry which is preliminary data.</text>
</comment>
<reference evidence="4" key="1">
    <citation type="submission" date="2017-07" db="EMBL/GenBank/DDBJ databases">
        <title>Taro Niue Genome Assembly and Annotation.</title>
        <authorList>
            <person name="Atibalentja N."/>
            <person name="Keating K."/>
            <person name="Fields C.J."/>
        </authorList>
    </citation>
    <scope>NUCLEOTIDE SEQUENCE</scope>
    <source>
        <strain evidence="4">Niue_2</strain>
        <tissue evidence="4">Leaf</tissue>
    </source>
</reference>
<dbReference type="InterPro" id="IPR027353">
    <property type="entry name" value="NET_dom"/>
</dbReference>
<evidence type="ECO:0000256" key="1">
    <source>
        <dbReference type="ARBA" id="ARBA00023015"/>
    </source>
</evidence>
<sequence>MTSEASRKILSHSKQNDRGPDYFGYYKHSALNLFYQNEDIPFSGTEIHNFSGSGSFFGDPIVEGLSNIKKEKLRMLLKQSVVCLDQEIDKIHSRISAMFQIDEALMGNELGTSDEDLEEPESSRSQRSALLGKLSKLADTSQSESFKKVYEDFQVLLHVAGLEAQDAIDKCFADALAELDLMEQNLEEYLNILASKCRTCRANNRQMTAAEKEVLGQWIHVLPGKALDRIVEIIHCRDSTKKPLPDKIHVDLEKEDNAVLWRLYFYVKTVARANNA</sequence>
<evidence type="ECO:0000256" key="2">
    <source>
        <dbReference type="ARBA" id="ARBA00023163"/>
    </source>
</evidence>
<dbReference type="EMBL" id="NMUH01000804">
    <property type="protein sequence ID" value="MQL85053.1"/>
    <property type="molecule type" value="Genomic_DNA"/>
</dbReference>
<evidence type="ECO:0000259" key="3">
    <source>
        <dbReference type="PROSITE" id="PS51525"/>
    </source>
</evidence>
<evidence type="ECO:0000313" key="4">
    <source>
        <dbReference type="EMBL" id="MQL85053.1"/>
    </source>
</evidence>
<protein>
    <recommendedName>
        <fullName evidence="3">NET domain-containing protein</fullName>
    </recommendedName>
</protein>
<keyword evidence="2" id="KW-0804">Transcription</keyword>
<dbReference type="AlphaFoldDB" id="A0A843UWG2"/>
<name>A0A843UWG2_COLES</name>
<accession>A0A843UWG2</accession>
<feature type="domain" description="NET" evidence="3">
    <location>
        <begin position="197"/>
        <end position="276"/>
    </location>
</feature>
<organism evidence="4 5">
    <name type="scientific">Colocasia esculenta</name>
    <name type="common">Wild taro</name>
    <name type="synonym">Arum esculentum</name>
    <dbReference type="NCBI Taxonomy" id="4460"/>
    <lineage>
        <taxon>Eukaryota</taxon>
        <taxon>Viridiplantae</taxon>
        <taxon>Streptophyta</taxon>
        <taxon>Embryophyta</taxon>
        <taxon>Tracheophyta</taxon>
        <taxon>Spermatophyta</taxon>
        <taxon>Magnoliopsida</taxon>
        <taxon>Liliopsida</taxon>
        <taxon>Araceae</taxon>
        <taxon>Aroideae</taxon>
        <taxon>Colocasieae</taxon>
        <taxon>Colocasia</taxon>
    </lineage>
</organism>
<dbReference type="OrthoDB" id="21449at2759"/>
<evidence type="ECO:0000313" key="5">
    <source>
        <dbReference type="Proteomes" id="UP000652761"/>
    </source>
</evidence>
<keyword evidence="1" id="KW-0805">Transcription regulation</keyword>